<reference evidence="4 5" key="1">
    <citation type="submission" date="2018-12" db="EMBL/GenBank/DDBJ databases">
        <title>Complete Genome Sequence of the Corallopyronin A producing Myxobacterium Corallococcus coralloides B035.</title>
        <authorList>
            <person name="Bouhired S.M."/>
            <person name="Rupp O."/>
            <person name="Blom J."/>
            <person name="Schaeberle T.F."/>
            <person name="Kehraus S."/>
            <person name="Schiefer A."/>
            <person name="Pfarr K."/>
            <person name="Goesmann A."/>
            <person name="Hoerauf A."/>
            <person name="Koenig G.M."/>
        </authorList>
    </citation>
    <scope>NUCLEOTIDE SEQUENCE [LARGE SCALE GENOMIC DNA]</scope>
    <source>
        <strain evidence="4 5">B035</strain>
    </source>
</reference>
<keyword evidence="3" id="KW-1133">Transmembrane helix</keyword>
<feature type="compositionally biased region" description="Gly residues" evidence="2">
    <location>
        <begin position="251"/>
        <end position="272"/>
    </location>
</feature>
<evidence type="ECO:0000313" key="5">
    <source>
        <dbReference type="Proteomes" id="UP000288758"/>
    </source>
</evidence>
<feature type="region of interest" description="Disordered" evidence="2">
    <location>
        <begin position="235"/>
        <end position="272"/>
    </location>
</feature>
<feature type="coiled-coil region" evidence="1">
    <location>
        <begin position="123"/>
        <end position="166"/>
    </location>
</feature>
<evidence type="ECO:0000313" key="4">
    <source>
        <dbReference type="EMBL" id="QAT88993.1"/>
    </source>
</evidence>
<feature type="coiled-coil region" evidence="1">
    <location>
        <begin position="51"/>
        <end position="78"/>
    </location>
</feature>
<evidence type="ECO:0000256" key="1">
    <source>
        <dbReference type="SAM" id="Coils"/>
    </source>
</evidence>
<dbReference type="Proteomes" id="UP000288758">
    <property type="component" value="Chromosome"/>
</dbReference>
<keyword evidence="3" id="KW-0472">Membrane</keyword>
<sequence length="272" mass="29803">MEYAAGSSVRESIMNRILGIASVGMASLALGVALWGPGKSETPVVQEAPRVQDSTADVRALQNRVKALEETVQLLSRRMMAFEQGGGTASAGTGGPPPAGLEAEVAKLREELRGVMMGEALSNDSAKQSLKELMRTVQDEQRTEQRQQWQQQVDQMRAQAETERSQRMKDFISNARLNYSQEQALTKAMQAEDAKRQEMASAMAGGRPGRDMRQQMRDLRTQTDAEMQKVLSAEQMTQYQQMRRDDMNPRGAGGPRGGPVGGGWDTRAAGGR</sequence>
<keyword evidence="1" id="KW-0175">Coiled coil</keyword>
<feature type="transmembrane region" description="Helical" evidence="3">
    <location>
        <begin position="17"/>
        <end position="36"/>
    </location>
</feature>
<protein>
    <submittedName>
        <fullName evidence="4">Uncharacterized protein</fullName>
    </submittedName>
</protein>
<evidence type="ECO:0000256" key="2">
    <source>
        <dbReference type="SAM" id="MobiDB-lite"/>
    </source>
</evidence>
<dbReference type="EMBL" id="CP034669">
    <property type="protein sequence ID" value="QAT88993.1"/>
    <property type="molecule type" value="Genomic_DNA"/>
</dbReference>
<evidence type="ECO:0000256" key="3">
    <source>
        <dbReference type="SAM" id="Phobius"/>
    </source>
</evidence>
<name>A0A410S4C5_CORCK</name>
<accession>A0A410S4C5</accession>
<gene>
    <name evidence="4" type="ORF">EJ065_7471</name>
</gene>
<keyword evidence="3" id="KW-0812">Transmembrane</keyword>
<proteinExistence type="predicted"/>
<dbReference type="AlphaFoldDB" id="A0A410S4C5"/>
<organism evidence="4 5">
    <name type="scientific">Corallococcus coralloides</name>
    <name type="common">Myxococcus coralloides</name>
    <dbReference type="NCBI Taxonomy" id="184914"/>
    <lineage>
        <taxon>Bacteria</taxon>
        <taxon>Pseudomonadati</taxon>
        <taxon>Myxococcota</taxon>
        <taxon>Myxococcia</taxon>
        <taxon>Myxococcales</taxon>
        <taxon>Cystobacterineae</taxon>
        <taxon>Myxococcaceae</taxon>
        <taxon>Corallococcus</taxon>
    </lineage>
</organism>